<evidence type="ECO:0000313" key="4">
    <source>
        <dbReference type="Proteomes" id="UP000101183"/>
    </source>
</evidence>
<keyword evidence="1" id="KW-0472">Membrane</keyword>
<feature type="transmembrane region" description="Helical" evidence="1">
    <location>
        <begin position="716"/>
        <end position="743"/>
    </location>
</feature>
<name>K7PCP0_CYHV2</name>
<keyword evidence="4" id="KW-1185">Reference proteome</keyword>
<dbReference type="GeneID" id="14011407"/>
<evidence type="ECO:0000313" key="3">
    <source>
        <dbReference type="EMBL" id="QIV66930.1"/>
    </source>
</evidence>
<gene>
    <name evidence="2" type="ORF">CyHV2_ORF115</name>
</gene>
<keyword evidence="1" id="KW-0812">Transmembrane</keyword>
<dbReference type="OrthoDB" id="4059at10239"/>
<reference evidence="3" key="2">
    <citation type="submission" date="2019-10" db="EMBL/GenBank/DDBJ databases">
        <title>The complete genome of Cyprinid herpesvirus 2, a new strain isolated from Allogynogenetic crucian carp.</title>
        <authorList>
            <person name="Jiang Y."/>
            <person name="Wang H."/>
            <person name="Lu L."/>
        </authorList>
    </citation>
    <scope>NUCLEOTIDE SEQUENCE</scope>
    <source>
        <strain evidence="3">YC-01</strain>
    </source>
</reference>
<sequence>MPSLWHITSIINLLTVAAQATEFIPAVLRGQHYQQPIYFTPAPSVPDVPSKCSGSFAVGGSCRSSYRHPNFGAVLMAPTVSTVITSGRSFTTRSPVTVRCSPQLSKMDRSLADVYYFWFVHSDGTAEVFAVAYAGFAKTSNNAGLVRVGDLASWGTAYDLTHLAYGARVFPSRDYRIYFTKRAVYMSLDVHMGALFPGSTDANVPRVACGMQRDLVLYTQVNVLPIGRPWYPPGTWCQKSFLYKPTGVCGPRAINRLMSCAASAWIFVGEESKEPPRHTVVYWRTFTKSVPLMVASGQNVEYRARGVTFSWSPSEGVRVQVTRNFFDLNNNGVVEGVMIAAFGIEVQQYRFHCDRYEVGLYHTTGPLELEDQDPYMNDDAFPNPSPVSVVVDESQPIYCLRDVVFVSCPVRDKLTRSSVFTLWQERSGGTHQVREGVTRTMMARLFYDGPGVYNDLSLTQLLNSNPLLGPRRVSFTEGFENSVDFIAYADATRAWFVVSVGRAYFDPFDTLTYGCDYEDDTNTREIMSYRYAVTVGDQSLSTCGARCSLTWSDFLGKCIPPDIISTSIRVLSCTDGLLLECPATSTPAQEDIYWYYKKETSDPVYIGSSVAGVVDTIARVKPKANGGVFVTNDYIVNQLGSNARGTFYGLCGLREVVYTVLIPVCVSTPTLPPWAQDLLPPPPLLPDDDPQIFTMGTPPPKQQQAVADAPLKNQGLMAAAILFAVLTTLSVSSVGLLSYLFAVKYKAMLLSEMTTNKRK</sequence>
<dbReference type="SMR" id="K7PCP0"/>
<dbReference type="RefSeq" id="YP_007003933.1">
    <property type="nucleotide sequence ID" value="NC_019495.1"/>
</dbReference>
<evidence type="ECO:0000256" key="1">
    <source>
        <dbReference type="SAM" id="Phobius"/>
    </source>
</evidence>
<organism evidence="2 4">
    <name type="scientific">Cyprinid herpesvirus 2</name>
    <name type="common">CyHV-2</name>
    <dbReference type="NCBI Taxonomy" id="317878"/>
    <lineage>
        <taxon>Viruses</taxon>
        <taxon>Duplodnaviria</taxon>
        <taxon>Heunggongvirae</taxon>
        <taxon>Peploviricota</taxon>
        <taxon>Herviviricetes</taxon>
        <taxon>Herpesvirales</taxon>
        <taxon>Alloherpesviridae</taxon>
        <taxon>Cyvirus</taxon>
        <taxon>Cyvirus cyprinidallo2</taxon>
    </lineage>
</organism>
<protein>
    <submittedName>
        <fullName evidence="2">Membrane protein ORF115</fullName>
    </submittedName>
</protein>
<accession>K7PCP0</accession>
<keyword evidence="1" id="KW-1133">Transmembrane helix</keyword>
<proteinExistence type="predicted"/>
<dbReference type="EMBL" id="MN593216">
    <property type="protein sequence ID" value="QIV66930.1"/>
    <property type="molecule type" value="Genomic_DNA"/>
</dbReference>
<dbReference type="Proteomes" id="UP000101183">
    <property type="component" value="Segment"/>
</dbReference>
<evidence type="ECO:0000313" key="2">
    <source>
        <dbReference type="EMBL" id="AFJ20540.1"/>
    </source>
</evidence>
<dbReference type="KEGG" id="vg:14011407"/>
<reference evidence="2 4" key="1">
    <citation type="journal article" date="2013" name="J. Virol.">
        <title>Comparative genomics of carp herpesviruses.</title>
        <authorList>
            <person name="Davison A.J."/>
            <person name="Kurobe T."/>
            <person name="Gatherer D."/>
            <person name="Cunningham C."/>
            <person name="Korf I."/>
            <person name="Fukuda H."/>
            <person name="Hedrick R.P."/>
            <person name="Waltzek T.B."/>
        </authorList>
    </citation>
    <scope>NUCLEOTIDE SEQUENCE [LARGE SCALE GENOMIC DNA]</scope>
    <source>
        <strain evidence="2">ST-J1</strain>
    </source>
</reference>
<dbReference type="EMBL" id="JQ815364">
    <property type="protein sequence ID" value="AFJ20540.1"/>
    <property type="molecule type" value="Genomic_DNA"/>
</dbReference>